<accession>A0AAD9ZCT8</accession>
<organism evidence="1 2">
    <name type="scientific">Dipteronia sinensis</name>
    <dbReference type="NCBI Taxonomy" id="43782"/>
    <lineage>
        <taxon>Eukaryota</taxon>
        <taxon>Viridiplantae</taxon>
        <taxon>Streptophyta</taxon>
        <taxon>Embryophyta</taxon>
        <taxon>Tracheophyta</taxon>
        <taxon>Spermatophyta</taxon>
        <taxon>Magnoliopsida</taxon>
        <taxon>eudicotyledons</taxon>
        <taxon>Gunneridae</taxon>
        <taxon>Pentapetalae</taxon>
        <taxon>rosids</taxon>
        <taxon>malvids</taxon>
        <taxon>Sapindales</taxon>
        <taxon>Sapindaceae</taxon>
        <taxon>Hippocastanoideae</taxon>
        <taxon>Acereae</taxon>
        <taxon>Dipteronia</taxon>
    </lineage>
</organism>
<dbReference type="Gene3D" id="2.160.10.10">
    <property type="entry name" value="Hexapeptide repeat proteins"/>
    <property type="match status" value="1"/>
</dbReference>
<evidence type="ECO:0000313" key="1">
    <source>
        <dbReference type="EMBL" id="KAK3173959.1"/>
    </source>
</evidence>
<comment type="caution">
    <text evidence="1">The sequence shown here is derived from an EMBL/GenBank/DDBJ whole genome shotgun (WGS) entry which is preliminary data.</text>
</comment>
<dbReference type="SUPFAM" id="SSF51161">
    <property type="entry name" value="Trimeric LpxA-like enzymes"/>
    <property type="match status" value="1"/>
</dbReference>
<gene>
    <name evidence="1" type="ORF">Dsin_032906</name>
</gene>
<keyword evidence="2" id="KW-1185">Reference proteome</keyword>
<evidence type="ECO:0000313" key="2">
    <source>
        <dbReference type="Proteomes" id="UP001281410"/>
    </source>
</evidence>
<dbReference type="InterPro" id="IPR011004">
    <property type="entry name" value="Trimer_LpxA-like_sf"/>
</dbReference>
<dbReference type="InterPro" id="IPR050484">
    <property type="entry name" value="Transf_Hexapept/Carb_Anhydrase"/>
</dbReference>
<name>A0AAD9ZCT8_9ROSI</name>
<sequence length="87" mass="9739">WLPKSAVDAYVAPNVVLAEHVTICDGASVWSNVVLLDDLTVEFCSNVQKRCVIHADWSSSIRLPAKISIERLSEFILTDKDNLRRAE</sequence>
<reference evidence="1" key="1">
    <citation type="journal article" date="2023" name="Plant J.">
        <title>Genome sequences and population genomics provide insights into the demographic history, inbreeding, and mutation load of two 'living fossil' tree species of Dipteronia.</title>
        <authorList>
            <person name="Feng Y."/>
            <person name="Comes H.P."/>
            <person name="Chen J."/>
            <person name="Zhu S."/>
            <person name="Lu R."/>
            <person name="Zhang X."/>
            <person name="Li P."/>
            <person name="Qiu J."/>
            <person name="Olsen K.M."/>
            <person name="Qiu Y."/>
        </authorList>
    </citation>
    <scope>NUCLEOTIDE SEQUENCE</scope>
    <source>
        <strain evidence="1">NBL</strain>
    </source>
</reference>
<dbReference type="AlphaFoldDB" id="A0AAD9ZCT8"/>
<dbReference type="Proteomes" id="UP001281410">
    <property type="component" value="Unassembled WGS sequence"/>
</dbReference>
<dbReference type="PANTHER" id="PTHR13061:SF29">
    <property type="entry name" value="GAMMA CARBONIC ANHYDRASE-LIKE 1, MITOCHONDRIAL-RELATED"/>
    <property type="match status" value="1"/>
</dbReference>
<proteinExistence type="predicted"/>
<dbReference type="EMBL" id="JANJYJ010000541">
    <property type="protein sequence ID" value="KAK3173959.1"/>
    <property type="molecule type" value="Genomic_DNA"/>
</dbReference>
<protein>
    <submittedName>
        <fullName evidence="1">Uncharacterized protein</fullName>
    </submittedName>
</protein>
<dbReference type="PANTHER" id="PTHR13061">
    <property type="entry name" value="DYNACTIN SUBUNIT P25"/>
    <property type="match status" value="1"/>
</dbReference>
<feature type="non-terminal residue" evidence="1">
    <location>
        <position position="1"/>
    </location>
</feature>